<dbReference type="PANTHER" id="PTHR30511:SF0">
    <property type="entry name" value="ALANINE RACEMASE, CATABOLIC-RELATED"/>
    <property type="match status" value="1"/>
</dbReference>
<evidence type="ECO:0000313" key="12">
    <source>
        <dbReference type="Proteomes" id="UP000785783"/>
    </source>
</evidence>
<evidence type="ECO:0000256" key="3">
    <source>
        <dbReference type="ARBA" id="ARBA00007880"/>
    </source>
</evidence>
<evidence type="ECO:0000256" key="6">
    <source>
        <dbReference type="ARBA" id="ARBA00023235"/>
    </source>
</evidence>
<dbReference type="Gene3D" id="3.20.20.10">
    <property type="entry name" value="Alanine racemase"/>
    <property type="match status" value="1"/>
</dbReference>
<dbReference type="CDD" id="cd00430">
    <property type="entry name" value="PLPDE_III_AR"/>
    <property type="match status" value="1"/>
</dbReference>
<dbReference type="Proteomes" id="UP000785783">
    <property type="component" value="Unassembled WGS sequence"/>
</dbReference>
<evidence type="ECO:0000256" key="4">
    <source>
        <dbReference type="ARBA" id="ARBA00013089"/>
    </source>
</evidence>
<dbReference type="Gene3D" id="2.40.37.10">
    <property type="entry name" value="Lyase, Ornithine Decarboxylase, Chain A, domain 1"/>
    <property type="match status" value="1"/>
</dbReference>
<dbReference type="AlphaFoldDB" id="A0A937L2M6"/>
<feature type="binding site" evidence="7 9">
    <location>
        <position position="138"/>
    </location>
    <ligand>
        <name>substrate</name>
    </ligand>
</feature>
<sequence length="371" mass="39320">MAASDQAELRVDLAALAANYKTMQKHAGAAQTSAVVKADGYGLGMAQIVPTLAAAGCKVFWVAQLNEGIALRALLPEAVIYVLNGVPRGTAKEFAAHDLRPCLITMAQVEEWQAYCQDNHQDNTPLPACLFVDSGFNRLGFGELGVAELAAKPQLFDGWELSLIASHLACADDPTHPMNAAQLERFRNALAALPKAPASLANSGGTMLGPDYHFDMVRTGTMLYGCSATAREEDALLPIASLRAPLLQTRQLSAGDSIGYGATFTASGEMTIGIASLGYGDGLSRYFGTHSPSKVRFTIGGHPVALLGRVSMDSLAVDLTDLAGLARPPAVGDMVEIFGTDNPIDRLARQGNTISYELLTSLGSRYNRIYS</sequence>
<dbReference type="InterPro" id="IPR029066">
    <property type="entry name" value="PLP-binding_barrel"/>
</dbReference>
<dbReference type="InterPro" id="IPR011079">
    <property type="entry name" value="Ala_racemase_C"/>
</dbReference>
<organism evidence="11 12">
    <name type="scientific">PS1 clade bacterium</name>
    <dbReference type="NCBI Taxonomy" id="2175152"/>
    <lineage>
        <taxon>Bacteria</taxon>
        <taxon>Pseudomonadati</taxon>
        <taxon>Pseudomonadota</taxon>
        <taxon>Alphaproteobacteria</taxon>
        <taxon>PS1 clade</taxon>
    </lineage>
</organism>
<gene>
    <name evidence="11" type="primary">alr</name>
    <name evidence="11" type="ORF">ISQ19_02340</name>
</gene>
<comment type="cofactor">
    <cofactor evidence="2 7 8">
        <name>pyridoxal 5'-phosphate</name>
        <dbReference type="ChEBI" id="CHEBI:597326"/>
    </cofactor>
</comment>
<keyword evidence="6 7" id="KW-0413">Isomerase</keyword>
<keyword evidence="5 7" id="KW-0663">Pyridoxal phosphate</keyword>
<evidence type="ECO:0000256" key="5">
    <source>
        <dbReference type="ARBA" id="ARBA00022898"/>
    </source>
</evidence>
<name>A0A937L2M6_9PROT</name>
<feature type="binding site" evidence="7 9">
    <location>
        <position position="312"/>
    </location>
    <ligand>
        <name>substrate</name>
    </ligand>
</feature>
<dbReference type="InterPro" id="IPR000821">
    <property type="entry name" value="Ala_racemase"/>
</dbReference>
<dbReference type="SUPFAM" id="SSF50621">
    <property type="entry name" value="Alanine racemase C-terminal domain-like"/>
    <property type="match status" value="1"/>
</dbReference>
<evidence type="ECO:0000313" key="11">
    <source>
        <dbReference type="EMBL" id="MBL6761516.1"/>
    </source>
</evidence>
<dbReference type="HAMAP" id="MF_01201">
    <property type="entry name" value="Ala_racemase"/>
    <property type="match status" value="1"/>
</dbReference>
<dbReference type="PRINTS" id="PR00992">
    <property type="entry name" value="ALARACEMASE"/>
</dbReference>
<dbReference type="PROSITE" id="PS00395">
    <property type="entry name" value="ALANINE_RACEMASE"/>
    <property type="match status" value="1"/>
</dbReference>
<feature type="domain" description="Alanine racemase C-terminal" evidence="10">
    <location>
        <begin position="239"/>
        <end position="371"/>
    </location>
</feature>
<dbReference type="GO" id="GO:0030632">
    <property type="term" value="P:D-alanine biosynthetic process"/>
    <property type="evidence" value="ECO:0007669"/>
    <property type="project" value="UniProtKB-UniRule"/>
</dbReference>
<comment type="function">
    <text evidence="7">Catalyzes the interconversion of L-alanine and D-alanine. May also act on other amino acids.</text>
</comment>
<feature type="active site" description="Proton acceptor; specific for D-alanine" evidence="7">
    <location>
        <position position="37"/>
    </location>
</feature>
<dbReference type="InterPro" id="IPR020622">
    <property type="entry name" value="Ala_racemase_pyridoxalP-BS"/>
</dbReference>
<dbReference type="EC" id="5.1.1.1" evidence="4 7"/>
<evidence type="ECO:0000256" key="8">
    <source>
        <dbReference type="PIRSR" id="PIRSR600821-50"/>
    </source>
</evidence>
<dbReference type="GO" id="GO:0030170">
    <property type="term" value="F:pyridoxal phosphate binding"/>
    <property type="evidence" value="ECO:0007669"/>
    <property type="project" value="UniProtKB-UniRule"/>
</dbReference>
<evidence type="ECO:0000259" key="10">
    <source>
        <dbReference type="SMART" id="SM01005"/>
    </source>
</evidence>
<dbReference type="GO" id="GO:0005829">
    <property type="term" value="C:cytosol"/>
    <property type="evidence" value="ECO:0007669"/>
    <property type="project" value="TreeGrafter"/>
</dbReference>
<evidence type="ECO:0000256" key="2">
    <source>
        <dbReference type="ARBA" id="ARBA00001933"/>
    </source>
</evidence>
<evidence type="ECO:0000256" key="1">
    <source>
        <dbReference type="ARBA" id="ARBA00000316"/>
    </source>
</evidence>
<comment type="pathway">
    <text evidence="7">Amino-acid biosynthesis; D-alanine biosynthesis; D-alanine from L-alanine: step 1/1.</text>
</comment>
<dbReference type="InterPro" id="IPR009006">
    <property type="entry name" value="Ala_racemase/Decarboxylase_C"/>
</dbReference>
<reference evidence="11" key="1">
    <citation type="submission" date="2020-10" db="EMBL/GenBank/DDBJ databases">
        <title>Microbiome of the Black Sea water column analyzed by genome centric metagenomics.</title>
        <authorList>
            <person name="Cabello-Yeves P.J."/>
            <person name="Callieri C."/>
            <person name="Picazo A."/>
            <person name="Mehrshad M."/>
            <person name="Haro-Moreno J.M."/>
            <person name="Roda-Garcia J."/>
            <person name="Dzembekova N."/>
            <person name="Slabakova V."/>
            <person name="Slabakova N."/>
            <person name="Moncheva S."/>
            <person name="Rodriguez-Valera F."/>
        </authorList>
    </citation>
    <scope>NUCLEOTIDE SEQUENCE</scope>
    <source>
        <strain evidence="11">BS307-5m-G5</strain>
    </source>
</reference>
<accession>A0A937L2M6</accession>
<dbReference type="EMBL" id="JADHOK010000016">
    <property type="protein sequence ID" value="MBL6761516.1"/>
    <property type="molecule type" value="Genomic_DNA"/>
</dbReference>
<dbReference type="SMART" id="SM01005">
    <property type="entry name" value="Ala_racemase_C"/>
    <property type="match status" value="1"/>
</dbReference>
<dbReference type="SUPFAM" id="SSF51419">
    <property type="entry name" value="PLP-binding barrel"/>
    <property type="match status" value="1"/>
</dbReference>
<evidence type="ECO:0000256" key="9">
    <source>
        <dbReference type="PIRSR" id="PIRSR600821-52"/>
    </source>
</evidence>
<protein>
    <recommendedName>
        <fullName evidence="4 7">Alanine racemase</fullName>
        <ecNumber evidence="4 7">5.1.1.1</ecNumber>
    </recommendedName>
</protein>
<dbReference type="PANTHER" id="PTHR30511">
    <property type="entry name" value="ALANINE RACEMASE"/>
    <property type="match status" value="1"/>
</dbReference>
<dbReference type="InterPro" id="IPR001608">
    <property type="entry name" value="Ala_racemase_N"/>
</dbReference>
<comment type="catalytic activity">
    <reaction evidence="1 7">
        <text>L-alanine = D-alanine</text>
        <dbReference type="Rhea" id="RHEA:20249"/>
        <dbReference type="ChEBI" id="CHEBI:57416"/>
        <dbReference type="ChEBI" id="CHEBI:57972"/>
        <dbReference type="EC" id="5.1.1.1"/>
    </reaction>
</comment>
<dbReference type="NCBIfam" id="TIGR00492">
    <property type="entry name" value="alr"/>
    <property type="match status" value="1"/>
</dbReference>
<dbReference type="Pfam" id="PF00842">
    <property type="entry name" value="Ala_racemase_C"/>
    <property type="match status" value="1"/>
</dbReference>
<comment type="caution">
    <text evidence="11">The sequence shown here is derived from an EMBL/GenBank/DDBJ whole genome shotgun (WGS) entry which is preliminary data.</text>
</comment>
<dbReference type="Pfam" id="PF01168">
    <property type="entry name" value="Ala_racemase_N"/>
    <property type="match status" value="1"/>
</dbReference>
<comment type="similarity">
    <text evidence="3 7">Belongs to the alanine racemase family.</text>
</comment>
<feature type="modified residue" description="N6-(pyridoxal phosphate)lysine" evidence="7 8">
    <location>
        <position position="37"/>
    </location>
</feature>
<feature type="active site" description="Proton acceptor; specific for L-alanine" evidence="7">
    <location>
        <position position="260"/>
    </location>
</feature>
<proteinExistence type="inferred from homology"/>
<dbReference type="GO" id="GO:0008784">
    <property type="term" value="F:alanine racemase activity"/>
    <property type="evidence" value="ECO:0007669"/>
    <property type="project" value="UniProtKB-UniRule"/>
</dbReference>
<evidence type="ECO:0000256" key="7">
    <source>
        <dbReference type="HAMAP-Rule" id="MF_01201"/>
    </source>
</evidence>